<dbReference type="EMBL" id="FQNF01000003">
    <property type="protein sequence ID" value="SGZ38023.1"/>
    <property type="molecule type" value="Genomic_DNA"/>
</dbReference>
<dbReference type="Pfam" id="PF09724">
    <property type="entry name" value="Dcc1"/>
    <property type="match status" value="1"/>
</dbReference>
<dbReference type="VEuPathDB" id="FungiDB:HGUI_00223"/>
<dbReference type="AlphaFoldDB" id="A0A1L0CTG3"/>
<keyword evidence="2" id="KW-0235">DNA replication</keyword>
<protein>
    <recommendedName>
        <fullName evidence="5">Sister chromatid cohesion protein DCC1</fullName>
    </recommendedName>
</protein>
<gene>
    <name evidence="3" type="ORF">HGUI_00223</name>
</gene>
<dbReference type="PANTHER" id="PTHR13395:SF6">
    <property type="entry name" value="SISTER CHROMATID COHESION PROTEIN DCC1"/>
    <property type="match status" value="1"/>
</dbReference>
<reference evidence="4" key="1">
    <citation type="submission" date="2016-11" db="EMBL/GenBank/DDBJ databases">
        <authorList>
            <person name="Guldener U."/>
        </authorList>
    </citation>
    <scope>NUCLEOTIDE SEQUENCE [LARGE SCALE GENOMIC DNA]</scope>
</reference>
<evidence type="ECO:0000256" key="2">
    <source>
        <dbReference type="ARBA" id="ARBA00022705"/>
    </source>
</evidence>
<dbReference type="GO" id="GO:0034088">
    <property type="term" value="P:maintenance of mitotic sister chromatid cohesion"/>
    <property type="evidence" value="ECO:0007669"/>
    <property type="project" value="TreeGrafter"/>
</dbReference>
<dbReference type="GO" id="GO:0031390">
    <property type="term" value="C:Ctf18 RFC-like complex"/>
    <property type="evidence" value="ECO:0007669"/>
    <property type="project" value="InterPro"/>
</dbReference>
<accession>A0A1L0CTG3</accession>
<dbReference type="OrthoDB" id="276989at2759"/>
<proteinExistence type="inferred from homology"/>
<keyword evidence="4" id="KW-1185">Reference proteome</keyword>
<evidence type="ECO:0000256" key="1">
    <source>
        <dbReference type="ARBA" id="ARBA00007017"/>
    </source>
</evidence>
<evidence type="ECO:0000313" key="3">
    <source>
        <dbReference type="EMBL" id="SGZ38023.1"/>
    </source>
</evidence>
<evidence type="ECO:0008006" key="5">
    <source>
        <dbReference type="Google" id="ProtNLM"/>
    </source>
</evidence>
<dbReference type="Proteomes" id="UP000183365">
    <property type="component" value="Unassembled WGS sequence"/>
</dbReference>
<evidence type="ECO:0000313" key="4">
    <source>
        <dbReference type="Proteomes" id="UP000183365"/>
    </source>
</evidence>
<comment type="similarity">
    <text evidence="1">Belongs to the DCC1 family.</text>
</comment>
<dbReference type="InterPro" id="IPR019128">
    <property type="entry name" value="Dcc1"/>
</dbReference>
<name>A0A1L0CTG3_9ASCO</name>
<dbReference type="GO" id="GO:0006260">
    <property type="term" value="P:DNA replication"/>
    <property type="evidence" value="ECO:0007669"/>
    <property type="project" value="UniProtKB-KW"/>
</dbReference>
<organism evidence="3 4">
    <name type="scientific">Hanseniaspora guilliermondii</name>
    <dbReference type="NCBI Taxonomy" id="56406"/>
    <lineage>
        <taxon>Eukaryota</taxon>
        <taxon>Fungi</taxon>
        <taxon>Dikarya</taxon>
        <taxon>Ascomycota</taxon>
        <taxon>Saccharomycotina</taxon>
        <taxon>Saccharomycetes</taxon>
        <taxon>Saccharomycodales</taxon>
        <taxon>Saccharomycodaceae</taxon>
        <taxon>Hanseniaspora</taxon>
    </lineage>
</organism>
<dbReference type="PANTHER" id="PTHR13395">
    <property type="entry name" value="SISTER CHROMATID COHESION PROTEIN DCC1-RELATED"/>
    <property type="match status" value="1"/>
</dbReference>
<dbReference type="GO" id="GO:0000775">
    <property type="term" value="C:chromosome, centromeric region"/>
    <property type="evidence" value="ECO:0007669"/>
    <property type="project" value="TreeGrafter"/>
</dbReference>
<dbReference type="GO" id="GO:0000785">
    <property type="term" value="C:chromatin"/>
    <property type="evidence" value="ECO:0007669"/>
    <property type="project" value="TreeGrafter"/>
</dbReference>
<sequence>MNLNIKYDLNSAKINYLNGSESYDTNGIESSQNEFKYRLLNIPEELLSDLQSQELTLKGDSKNLYFTTNSKVFTIKENFHSNSVFLMGCNKKSLTNFIYTAYNMQQSELELIPIHLQLTTDHIPLYTIEEYKRSLENLNQENSSRMIKKKDLINSLPLSYKDFDEQWNGSLLVELPDGSVKKISPKVEAEILELIILSVIALKMDYNNINLDGILKKIKEIDVDVNENIDLLVTSVSYKYCKNNSKELNMPEIAKFYGIMTLRKVCPMSKRKYISIDDFYVYWKDSFPDYFNCEIDLEMLIGHFVKDIDTNKIQEIDRDKLPKDIVKRVSYLMSIQSAWEQPHIQPFFDELNVKNIKRDNFIMKYARKKRERSGKVIITSR</sequence>